<name>A0A5B7FBJ3_PORTR</name>
<reference evidence="1 2" key="1">
    <citation type="submission" date="2019-05" db="EMBL/GenBank/DDBJ databases">
        <title>Another draft genome of Portunus trituberculatus and its Hox gene families provides insights of decapod evolution.</title>
        <authorList>
            <person name="Jeong J.-H."/>
            <person name="Song I."/>
            <person name="Kim S."/>
            <person name="Choi T."/>
            <person name="Kim D."/>
            <person name="Ryu S."/>
            <person name="Kim W."/>
        </authorList>
    </citation>
    <scope>NUCLEOTIDE SEQUENCE [LARGE SCALE GENOMIC DNA]</scope>
    <source>
        <tissue evidence="1">Muscle</tissue>
    </source>
</reference>
<dbReference type="EMBL" id="VSRR010005451">
    <property type="protein sequence ID" value="MPC42478.1"/>
    <property type="molecule type" value="Genomic_DNA"/>
</dbReference>
<accession>A0A5B7FBJ3</accession>
<dbReference type="Proteomes" id="UP000324222">
    <property type="component" value="Unassembled WGS sequence"/>
</dbReference>
<evidence type="ECO:0000313" key="2">
    <source>
        <dbReference type="Proteomes" id="UP000324222"/>
    </source>
</evidence>
<organism evidence="1 2">
    <name type="scientific">Portunus trituberculatus</name>
    <name type="common">Swimming crab</name>
    <name type="synonym">Neptunus trituberculatus</name>
    <dbReference type="NCBI Taxonomy" id="210409"/>
    <lineage>
        <taxon>Eukaryota</taxon>
        <taxon>Metazoa</taxon>
        <taxon>Ecdysozoa</taxon>
        <taxon>Arthropoda</taxon>
        <taxon>Crustacea</taxon>
        <taxon>Multicrustacea</taxon>
        <taxon>Malacostraca</taxon>
        <taxon>Eumalacostraca</taxon>
        <taxon>Eucarida</taxon>
        <taxon>Decapoda</taxon>
        <taxon>Pleocyemata</taxon>
        <taxon>Brachyura</taxon>
        <taxon>Eubrachyura</taxon>
        <taxon>Portunoidea</taxon>
        <taxon>Portunidae</taxon>
        <taxon>Portuninae</taxon>
        <taxon>Portunus</taxon>
    </lineage>
</organism>
<comment type="caution">
    <text evidence="1">The sequence shown here is derived from an EMBL/GenBank/DDBJ whole genome shotgun (WGS) entry which is preliminary data.</text>
</comment>
<protein>
    <submittedName>
        <fullName evidence="1">Uncharacterized protein</fullName>
    </submittedName>
</protein>
<gene>
    <name evidence="1" type="ORF">E2C01_036100</name>
</gene>
<sequence length="70" mass="8054">MKIDRNEIETLQGNHRYIRTPVHSEQQGEGHESLESSVEMEARNMVYFPPNELIRGGERTQEAEAKINAT</sequence>
<keyword evidence="2" id="KW-1185">Reference proteome</keyword>
<dbReference type="AlphaFoldDB" id="A0A5B7FBJ3"/>
<proteinExistence type="predicted"/>
<evidence type="ECO:0000313" key="1">
    <source>
        <dbReference type="EMBL" id="MPC42478.1"/>
    </source>
</evidence>